<evidence type="ECO:0000259" key="4">
    <source>
        <dbReference type="SMART" id="SM00642"/>
    </source>
</evidence>
<evidence type="ECO:0000256" key="2">
    <source>
        <dbReference type="ARBA" id="ARBA00022801"/>
    </source>
</evidence>
<dbReference type="NCBIfam" id="TIGR02100">
    <property type="entry name" value="glgX_debranch"/>
    <property type="match status" value="1"/>
</dbReference>
<dbReference type="InterPro" id="IPR004193">
    <property type="entry name" value="Glyco_hydro_13_N"/>
</dbReference>
<dbReference type="InterPro" id="IPR044505">
    <property type="entry name" value="GlgX_Isoamylase_N_E_set"/>
</dbReference>
<evidence type="ECO:0000313" key="5">
    <source>
        <dbReference type="EMBL" id="MDG2950417.1"/>
    </source>
</evidence>
<dbReference type="AlphaFoldDB" id="A0AAW6QAL9"/>
<dbReference type="InterPro" id="IPR040784">
    <property type="entry name" value="GlgX_C"/>
</dbReference>
<dbReference type="InterPro" id="IPR006047">
    <property type="entry name" value="GH13_cat_dom"/>
</dbReference>
<evidence type="ECO:0000256" key="1">
    <source>
        <dbReference type="ARBA" id="ARBA00008061"/>
    </source>
</evidence>
<dbReference type="GO" id="GO:0004135">
    <property type="term" value="F:amylo-alpha-1,6-glucosidase activity"/>
    <property type="evidence" value="ECO:0007669"/>
    <property type="project" value="InterPro"/>
</dbReference>
<evidence type="ECO:0000313" key="6">
    <source>
        <dbReference type="Proteomes" id="UP001214976"/>
    </source>
</evidence>
<dbReference type="SUPFAM" id="SSF51445">
    <property type="entry name" value="(Trans)glycosidases"/>
    <property type="match status" value="1"/>
</dbReference>
<dbReference type="InterPro" id="IPR013780">
    <property type="entry name" value="Glyco_hydro_b"/>
</dbReference>
<dbReference type="EMBL" id="JARQTW010000012">
    <property type="protein sequence ID" value="MDG2950417.1"/>
    <property type="molecule type" value="Genomic_DNA"/>
</dbReference>
<reference evidence="5" key="1">
    <citation type="submission" date="2023-03" db="EMBL/GenBank/DDBJ databases">
        <title>Classification of Bisgaard taxon 6 and taxon 10 as Exercitatus varius gen. nov., spec. nov.</title>
        <authorList>
            <person name="Christensen H."/>
        </authorList>
    </citation>
    <scope>NUCLEOTIDE SEQUENCE</scope>
    <source>
        <strain evidence="5">86116</strain>
    </source>
</reference>
<feature type="domain" description="Glycosyl hydrolase family 13 catalytic" evidence="4">
    <location>
        <begin position="162"/>
        <end position="571"/>
    </location>
</feature>
<sequence length="667" mass="76509">METQKGAPYPLGATPKKIKNQWGVNFALFSAQARAVELCLFDRFDHELRFSVLEKTNDIFHIWIPGVPMGTKYGYRIYGQHEYVVNFDRTLSNPNKLMLDPYAKAVVGKPDLTTAEKRSWFVLNDTRDNARFAPKSVVIDGAFKWGRDRFPRTPWAKTVIYELHVKGFTQLQKNLPKHIRGTYAGLSHPSTLSYLKSLGVTAVELLPVNYMLDEPHLQEKGLVNYWGYNPLAMFAVEPRYAATNDPLNEFKTMVKAMHKAGIEVILDVVFNHSAESEKFYPAFSQRGIDDNNYYWHDAQGNYLNWTGCGNMLNLSSPHTRRWVIDCLKYWVEECHIDGFRFDLASVLGRDSPEFNPKAALFAEISNEPSLHQTKFIAEPWDIGPAGYQLGNFPSFFAEWNDRYRDDVTKFWLWKNGDVGTMASRAAGSSDIFKRDGRLPHSSVNFITAHDGFTLRDLVSYNYKHNEANGENNRDGRNNNFSYNHGYEGDVNHLFGSERKTIENHRYLSSGALLCSLLLSNGTPMLLAGDEIGHSQFGNNNAYCQDNETTWIDWSKQDVRLLNLTREVIALRKQIQSLQNDAWWDGKNVQWLTDAGQPMTVMDWQNQGRKSLQIMLDEKWLFLLNGKSELQVFRLPPGKWQVRTGNYLEKSQGKLVMSDLGFCVLSRH</sequence>
<dbReference type="SUPFAM" id="SSF81296">
    <property type="entry name" value="E set domains"/>
    <property type="match status" value="1"/>
</dbReference>
<dbReference type="InterPro" id="IPR017853">
    <property type="entry name" value="GH"/>
</dbReference>
<dbReference type="InterPro" id="IPR011837">
    <property type="entry name" value="Glycogen_debranch_GlgX"/>
</dbReference>
<protein>
    <submittedName>
        <fullName evidence="5">Glycogen debranching protein GlgX</fullName>
    </submittedName>
</protein>
<comment type="caution">
    <text evidence="5">The sequence shown here is derived from an EMBL/GenBank/DDBJ whole genome shotgun (WGS) entry which is preliminary data.</text>
</comment>
<dbReference type="Pfam" id="PF02922">
    <property type="entry name" value="CBM_48"/>
    <property type="match status" value="1"/>
</dbReference>
<dbReference type="InterPro" id="IPR013783">
    <property type="entry name" value="Ig-like_fold"/>
</dbReference>
<dbReference type="PANTHER" id="PTHR43002">
    <property type="entry name" value="GLYCOGEN DEBRANCHING ENZYME"/>
    <property type="match status" value="1"/>
</dbReference>
<proteinExistence type="inferred from homology"/>
<dbReference type="CDD" id="cd02856">
    <property type="entry name" value="E_set_GDE_Isoamylase_N"/>
    <property type="match status" value="1"/>
</dbReference>
<dbReference type="GO" id="GO:0005980">
    <property type="term" value="P:glycogen catabolic process"/>
    <property type="evidence" value="ECO:0007669"/>
    <property type="project" value="InterPro"/>
</dbReference>
<dbReference type="SUPFAM" id="SSF51011">
    <property type="entry name" value="Glycosyl hydrolase domain"/>
    <property type="match status" value="1"/>
</dbReference>
<dbReference type="InterPro" id="IPR014756">
    <property type="entry name" value="Ig_E-set"/>
</dbReference>
<dbReference type="SMART" id="SM00642">
    <property type="entry name" value="Aamy"/>
    <property type="match status" value="1"/>
</dbReference>
<gene>
    <name evidence="5" type="primary">glgX</name>
    <name evidence="5" type="ORF">P7M15_07795</name>
</gene>
<evidence type="ECO:0000256" key="3">
    <source>
        <dbReference type="ARBA" id="ARBA00023295"/>
    </source>
</evidence>
<dbReference type="Pfam" id="PF18390">
    <property type="entry name" value="GlgX_C"/>
    <property type="match status" value="1"/>
</dbReference>
<dbReference type="Gene3D" id="3.20.20.80">
    <property type="entry name" value="Glycosidases"/>
    <property type="match status" value="1"/>
</dbReference>
<accession>A0AAW6QAL9</accession>
<organism evidence="5 6">
    <name type="scientific">Exercitatus varius</name>
    <dbReference type="NCBI Taxonomy" id="67857"/>
    <lineage>
        <taxon>Bacteria</taxon>
        <taxon>Pseudomonadati</taxon>
        <taxon>Pseudomonadota</taxon>
        <taxon>Gammaproteobacteria</taxon>
        <taxon>Pasteurellales</taxon>
        <taxon>Pasteurellaceae</taxon>
        <taxon>Exercitatus</taxon>
    </lineage>
</organism>
<comment type="similarity">
    <text evidence="1">Belongs to the glycosyl hydrolase 13 family.</text>
</comment>
<keyword evidence="2" id="KW-0378">Hydrolase</keyword>
<name>A0AAW6QAL9_9PAST</name>
<dbReference type="Gene3D" id="2.60.40.10">
    <property type="entry name" value="Immunoglobulins"/>
    <property type="match status" value="1"/>
</dbReference>
<dbReference type="Proteomes" id="UP001214976">
    <property type="component" value="Unassembled WGS sequence"/>
</dbReference>
<dbReference type="CDD" id="cd11326">
    <property type="entry name" value="AmyAc_Glg_debranch"/>
    <property type="match status" value="1"/>
</dbReference>
<dbReference type="Pfam" id="PF00128">
    <property type="entry name" value="Alpha-amylase"/>
    <property type="match status" value="1"/>
</dbReference>
<dbReference type="Gene3D" id="2.60.40.1180">
    <property type="entry name" value="Golgi alpha-mannosidase II"/>
    <property type="match status" value="1"/>
</dbReference>
<keyword evidence="3" id="KW-0326">Glycosidase</keyword>
<dbReference type="RefSeq" id="WP_317477430.1">
    <property type="nucleotide sequence ID" value="NZ_JARQTW010000012.1"/>
</dbReference>